<evidence type="ECO:0000313" key="4">
    <source>
        <dbReference type="Proteomes" id="UP000245910"/>
    </source>
</evidence>
<dbReference type="InterPro" id="IPR036736">
    <property type="entry name" value="ACP-like_sf"/>
</dbReference>
<evidence type="ECO:0000256" key="1">
    <source>
        <dbReference type="ARBA" id="ARBA00022450"/>
    </source>
</evidence>
<dbReference type="InterPro" id="IPR036291">
    <property type="entry name" value="NAD(P)-bd_dom_sf"/>
</dbReference>
<dbReference type="EMBL" id="LN649229">
    <property type="protein sequence ID" value="CEI67619.1"/>
    <property type="molecule type" value="Genomic_DNA"/>
</dbReference>
<accession>A0A2L2TCE7</accession>
<dbReference type="Gene3D" id="1.10.1200.10">
    <property type="entry name" value="ACP-like"/>
    <property type="match status" value="1"/>
</dbReference>
<evidence type="ECO:0000313" key="3">
    <source>
        <dbReference type="EMBL" id="CEI67619.1"/>
    </source>
</evidence>
<dbReference type="AlphaFoldDB" id="A0A2L2TCE7"/>
<keyword evidence="1" id="KW-0596">Phosphopantetheine</keyword>
<dbReference type="Gene3D" id="3.30.300.30">
    <property type="match status" value="1"/>
</dbReference>
<dbReference type="PROSITE" id="PS00012">
    <property type="entry name" value="PHOSPHOPANTETHEINE"/>
    <property type="match status" value="1"/>
</dbReference>
<sequence length="408" mass="44840">MGVDSVKEKSAEVEWIALIATLHIVLTPYMRPAMVIPLETLPLNNSGKVDRRAIAAMPLPTSQASFDASKATPGRKSTLVEGELRLIWHDVISQAEIVNGTNLEPDTDSFHVGGNSLLLVRLRSAIQMSMGIALCLSDMYRSSALYGRAGLVTQQESSDYLREVIDWEAETALPHSVDLSYSSYATPIRTDVGLEILMTGSTSFLGKQILQSLLSFSSVSRIYYIAVDPDSDVSHPKDDRVTLYHGSLSEPMLGLKNAALPLVRVRDHEPPTDGSEGFTAAKWAGEIFLENLSIAAIANGSRELPVAIHRHWAIVGDEAPIEDALNALLQYSNLIHAVPRISSLNIAGYFDFLPVTDVADSVAEFVISLQPQDYRACRRDLSFVKAHAQPWLRGLYALTGTQMRWHPF</sequence>
<dbReference type="SUPFAM" id="SSF47336">
    <property type="entry name" value="ACP-like"/>
    <property type="match status" value="1"/>
</dbReference>
<keyword evidence="2" id="KW-0597">Phosphoprotein</keyword>
<dbReference type="SUPFAM" id="SSF56801">
    <property type="entry name" value="Acetyl-CoA synthetase-like"/>
    <property type="match status" value="1"/>
</dbReference>
<protein>
    <recommendedName>
        <fullName evidence="5">Carrier domain-containing protein</fullName>
    </recommendedName>
</protein>
<dbReference type="InterPro" id="IPR006162">
    <property type="entry name" value="Ppantetheine_attach_site"/>
</dbReference>
<dbReference type="PANTHER" id="PTHR44845">
    <property type="entry name" value="CARRIER DOMAIN-CONTAINING PROTEIN"/>
    <property type="match status" value="1"/>
</dbReference>
<organism evidence="3 4">
    <name type="scientific">Fusarium venenatum</name>
    <dbReference type="NCBI Taxonomy" id="56646"/>
    <lineage>
        <taxon>Eukaryota</taxon>
        <taxon>Fungi</taxon>
        <taxon>Dikarya</taxon>
        <taxon>Ascomycota</taxon>
        <taxon>Pezizomycotina</taxon>
        <taxon>Sordariomycetes</taxon>
        <taxon>Hypocreomycetidae</taxon>
        <taxon>Hypocreales</taxon>
        <taxon>Nectriaceae</taxon>
        <taxon>Fusarium</taxon>
    </lineage>
</organism>
<evidence type="ECO:0008006" key="5">
    <source>
        <dbReference type="Google" id="ProtNLM"/>
    </source>
</evidence>
<dbReference type="SUPFAM" id="SSF51735">
    <property type="entry name" value="NAD(P)-binding Rossmann-fold domains"/>
    <property type="match status" value="1"/>
</dbReference>
<keyword evidence="4" id="KW-1185">Reference proteome</keyword>
<evidence type="ECO:0000256" key="2">
    <source>
        <dbReference type="ARBA" id="ARBA00022553"/>
    </source>
</evidence>
<dbReference type="PANTHER" id="PTHR44845:SF6">
    <property type="entry name" value="BETA-ALANINE-ACTIVATING ENZYME"/>
    <property type="match status" value="1"/>
</dbReference>
<dbReference type="Gene3D" id="3.40.50.720">
    <property type="entry name" value="NAD(P)-binding Rossmann-like Domain"/>
    <property type="match status" value="2"/>
</dbReference>
<name>A0A2L2TCE7_9HYPO</name>
<reference evidence="4" key="1">
    <citation type="submission" date="2014-10" db="EMBL/GenBank/DDBJ databases">
        <authorList>
            <person name="King R."/>
        </authorList>
    </citation>
    <scope>NUCLEOTIDE SEQUENCE [LARGE SCALE GENOMIC DNA]</scope>
    <source>
        <strain evidence="4">A3/5</strain>
    </source>
</reference>
<dbReference type="Proteomes" id="UP000245910">
    <property type="component" value="Chromosome I"/>
</dbReference>
<dbReference type="STRING" id="56646.A0A2L2TCE7"/>
<dbReference type="InterPro" id="IPR045851">
    <property type="entry name" value="AMP-bd_C_sf"/>
</dbReference>
<proteinExistence type="predicted"/>